<proteinExistence type="predicted"/>
<sequence length="101" mass="11209">YRDASFIWGLRKFSLPISAASYSISIPGILLFVSVLFCIYLLKLFIRTIPISSLFPLIDSIASAKKIDLCLVSNGIALIAQLLLLKLNARYGIELGDTVMW</sequence>
<organism evidence="2 3">
    <name type="scientific">Streblomastix strix</name>
    <dbReference type="NCBI Taxonomy" id="222440"/>
    <lineage>
        <taxon>Eukaryota</taxon>
        <taxon>Metamonada</taxon>
        <taxon>Preaxostyla</taxon>
        <taxon>Oxymonadida</taxon>
        <taxon>Streblomastigidae</taxon>
        <taxon>Streblomastix</taxon>
    </lineage>
</organism>
<name>A0A5J4T8P7_9EUKA</name>
<keyword evidence="1" id="KW-0812">Transmembrane</keyword>
<evidence type="ECO:0000256" key="1">
    <source>
        <dbReference type="SAM" id="Phobius"/>
    </source>
</evidence>
<comment type="caution">
    <text evidence="2">The sequence shown here is derived from an EMBL/GenBank/DDBJ whole genome shotgun (WGS) entry which is preliminary data.</text>
</comment>
<dbReference type="EMBL" id="SNRW01036941">
    <property type="protein sequence ID" value="KAA6354081.1"/>
    <property type="molecule type" value="Genomic_DNA"/>
</dbReference>
<accession>A0A5J4T8P7</accession>
<evidence type="ECO:0000313" key="2">
    <source>
        <dbReference type="EMBL" id="KAA6354081.1"/>
    </source>
</evidence>
<keyword evidence="1" id="KW-0472">Membrane</keyword>
<keyword evidence="1" id="KW-1133">Transmembrane helix</keyword>
<dbReference type="Proteomes" id="UP000324800">
    <property type="component" value="Unassembled WGS sequence"/>
</dbReference>
<feature type="transmembrane region" description="Helical" evidence="1">
    <location>
        <begin position="20"/>
        <end position="46"/>
    </location>
</feature>
<evidence type="ECO:0000313" key="3">
    <source>
        <dbReference type="Proteomes" id="UP000324800"/>
    </source>
</evidence>
<reference evidence="2 3" key="1">
    <citation type="submission" date="2019-03" db="EMBL/GenBank/DDBJ databases">
        <title>Single cell metagenomics reveals metabolic interactions within the superorganism composed of flagellate Streblomastix strix and complex community of Bacteroidetes bacteria on its surface.</title>
        <authorList>
            <person name="Treitli S.C."/>
            <person name="Kolisko M."/>
            <person name="Husnik F."/>
            <person name="Keeling P."/>
            <person name="Hampl V."/>
        </authorList>
    </citation>
    <scope>NUCLEOTIDE SEQUENCE [LARGE SCALE GENOMIC DNA]</scope>
    <source>
        <strain evidence="2">ST1C</strain>
    </source>
</reference>
<gene>
    <name evidence="2" type="ORF">EZS28_050391</name>
</gene>
<protein>
    <submittedName>
        <fullName evidence="2">Uncharacterized protein</fullName>
    </submittedName>
</protein>
<feature type="non-terminal residue" evidence="2">
    <location>
        <position position="1"/>
    </location>
</feature>
<dbReference type="AlphaFoldDB" id="A0A5J4T8P7"/>